<keyword evidence="1" id="KW-1133">Transmembrane helix</keyword>
<keyword evidence="1" id="KW-0472">Membrane</keyword>
<evidence type="ECO:0000313" key="2">
    <source>
        <dbReference type="EMBL" id="QTM99191.1"/>
    </source>
</evidence>
<keyword evidence="1" id="KW-0812">Transmembrane</keyword>
<proteinExistence type="predicted"/>
<protein>
    <recommendedName>
        <fullName evidence="4">YrhC-like protein</fullName>
    </recommendedName>
</protein>
<evidence type="ECO:0000313" key="3">
    <source>
        <dbReference type="Proteomes" id="UP000665043"/>
    </source>
</evidence>
<feature type="transmembrane region" description="Helical" evidence="1">
    <location>
        <begin position="20"/>
        <end position="36"/>
    </location>
</feature>
<accession>A0ABX7VX68</accession>
<evidence type="ECO:0000256" key="1">
    <source>
        <dbReference type="SAM" id="Phobius"/>
    </source>
</evidence>
<dbReference type="Proteomes" id="UP000665043">
    <property type="component" value="Chromosome"/>
</dbReference>
<keyword evidence="3" id="KW-1185">Reference proteome</keyword>
<dbReference type="EMBL" id="CP046956">
    <property type="protein sequence ID" value="QTM99191.1"/>
    <property type="molecule type" value="Genomic_DNA"/>
</dbReference>
<reference evidence="2 3" key="1">
    <citation type="submission" date="2019-12" db="EMBL/GenBank/DDBJ databases">
        <title>The whole genome sequencing of a strain isolated from a Mars analog, Dalangtan Playa.</title>
        <authorList>
            <person name="Huang T."/>
        </authorList>
    </citation>
    <scope>NUCLEOTIDE SEQUENCE [LARGE SCALE GENOMIC DNA]</scope>
    <source>
        <strain evidence="2 3">DP4-553-S</strain>
    </source>
</reference>
<sequence length="69" mass="8315">MRKPDEMEKHHNYVACRNAFVFYSVVLLIWSLWSFIETREAGWKFIILLTGVAVFWFTRVFYAHKTGQQ</sequence>
<evidence type="ECO:0008006" key="4">
    <source>
        <dbReference type="Google" id="ProtNLM"/>
    </source>
</evidence>
<feature type="transmembrane region" description="Helical" evidence="1">
    <location>
        <begin position="42"/>
        <end position="62"/>
    </location>
</feature>
<organism evidence="2 3">
    <name type="scientific">Sediminibacillus dalangtanensis</name>
    <dbReference type="NCBI Taxonomy" id="2729421"/>
    <lineage>
        <taxon>Bacteria</taxon>
        <taxon>Bacillati</taxon>
        <taxon>Bacillota</taxon>
        <taxon>Bacilli</taxon>
        <taxon>Bacillales</taxon>
        <taxon>Bacillaceae</taxon>
        <taxon>Sediminibacillus</taxon>
    </lineage>
</organism>
<gene>
    <name evidence="2" type="ORF">ERJ70_07665</name>
</gene>
<dbReference type="RefSeq" id="WP_209368377.1">
    <property type="nucleotide sequence ID" value="NZ_CP046956.1"/>
</dbReference>
<name>A0ABX7VX68_9BACI</name>